<gene>
    <name evidence="1" type="ORF">LEP1GSC047_2591</name>
</gene>
<dbReference type="EMBL" id="AHMM02000017">
    <property type="protein sequence ID" value="EQA36623.1"/>
    <property type="molecule type" value="Genomic_DNA"/>
</dbReference>
<organism evidence="1 2">
    <name type="scientific">Leptospira inadai serovar Lyme str. 10</name>
    <dbReference type="NCBI Taxonomy" id="1049790"/>
    <lineage>
        <taxon>Bacteria</taxon>
        <taxon>Pseudomonadati</taxon>
        <taxon>Spirochaetota</taxon>
        <taxon>Spirochaetia</taxon>
        <taxon>Leptospirales</taxon>
        <taxon>Leptospiraceae</taxon>
        <taxon>Leptospira</taxon>
    </lineage>
</organism>
<proteinExistence type="predicted"/>
<sequence>MNFIRIQIRNFENRIALHNKLRATCNLRESSLIFYFYVKLS</sequence>
<accession>V6HCK8</accession>
<dbReference type="AlphaFoldDB" id="V6HCK8"/>
<evidence type="ECO:0000313" key="1">
    <source>
        <dbReference type="EMBL" id="EQA36623.1"/>
    </source>
</evidence>
<name>V6HCK8_9LEPT</name>
<protein>
    <submittedName>
        <fullName evidence="1">Uncharacterized protein</fullName>
    </submittedName>
</protein>
<dbReference type="Proteomes" id="UP000018719">
    <property type="component" value="Unassembled WGS sequence"/>
</dbReference>
<reference evidence="1 2" key="1">
    <citation type="submission" date="2013-05" db="EMBL/GenBank/DDBJ databases">
        <authorList>
            <person name="Harkins D.M."/>
            <person name="Durkin A.S."/>
            <person name="Brinkac L.M."/>
            <person name="Haft D.H."/>
            <person name="Selengut J.D."/>
            <person name="Sanka R."/>
            <person name="DePew J."/>
            <person name="Purushe J."/>
            <person name="Hartskeerl R.A."/>
            <person name="Ahmed A."/>
            <person name="van der Linden H."/>
            <person name="Goris M.G.A."/>
            <person name="Vinetz J.M."/>
            <person name="Sutton G.G."/>
            <person name="Nierman W.C."/>
            <person name="Fouts D.E."/>
        </authorList>
    </citation>
    <scope>NUCLEOTIDE SEQUENCE [LARGE SCALE GENOMIC DNA]</scope>
    <source>
        <strain evidence="1 2">10</strain>
    </source>
</reference>
<evidence type="ECO:0000313" key="2">
    <source>
        <dbReference type="Proteomes" id="UP000018719"/>
    </source>
</evidence>
<comment type="caution">
    <text evidence="1">The sequence shown here is derived from an EMBL/GenBank/DDBJ whole genome shotgun (WGS) entry which is preliminary data.</text>
</comment>